<name>A0AAE1A0Z9_9GAST</name>
<keyword evidence="2" id="KW-1185">Reference proteome</keyword>
<reference evidence="1" key="1">
    <citation type="journal article" date="2023" name="G3 (Bethesda)">
        <title>A reference genome for the long-term kleptoplast-retaining sea slug Elysia crispata morphotype clarki.</title>
        <authorList>
            <person name="Eastman K.E."/>
            <person name="Pendleton A.L."/>
            <person name="Shaikh M.A."/>
            <person name="Suttiyut T."/>
            <person name="Ogas R."/>
            <person name="Tomko P."/>
            <person name="Gavelis G."/>
            <person name="Widhalm J.R."/>
            <person name="Wisecaver J.H."/>
        </authorList>
    </citation>
    <scope>NUCLEOTIDE SEQUENCE</scope>
    <source>
        <strain evidence="1">ECLA1</strain>
    </source>
</reference>
<evidence type="ECO:0000313" key="1">
    <source>
        <dbReference type="EMBL" id="KAK3778942.1"/>
    </source>
</evidence>
<sequence length="67" mass="7583">MGKSRTLTQLRSDVRLGFLEMRQIARYLKALAEPPVHPPLVHVHTQTAETYNGGIQEAGRHVFRSKS</sequence>
<protein>
    <submittedName>
        <fullName evidence="1">Uncharacterized protein</fullName>
    </submittedName>
</protein>
<dbReference type="Proteomes" id="UP001283361">
    <property type="component" value="Unassembled WGS sequence"/>
</dbReference>
<dbReference type="AlphaFoldDB" id="A0AAE1A0Z9"/>
<dbReference type="EMBL" id="JAWDGP010002890">
    <property type="protein sequence ID" value="KAK3778942.1"/>
    <property type="molecule type" value="Genomic_DNA"/>
</dbReference>
<gene>
    <name evidence="1" type="ORF">RRG08_034205</name>
</gene>
<evidence type="ECO:0000313" key="2">
    <source>
        <dbReference type="Proteomes" id="UP001283361"/>
    </source>
</evidence>
<accession>A0AAE1A0Z9</accession>
<comment type="caution">
    <text evidence="1">The sequence shown here is derived from an EMBL/GenBank/DDBJ whole genome shotgun (WGS) entry which is preliminary data.</text>
</comment>
<proteinExistence type="predicted"/>
<organism evidence="1 2">
    <name type="scientific">Elysia crispata</name>
    <name type="common">lettuce slug</name>
    <dbReference type="NCBI Taxonomy" id="231223"/>
    <lineage>
        <taxon>Eukaryota</taxon>
        <taxon>Metazoa</taxon>
        <taxon>Spiralia</taxon>
        <taxon>Lophotrochozoa</taxon>
        <taxon>Mollusca</taxon>
        <taxon>Gastropoda</taxon>
        <taxon>Heterobranchia</taxon>
        <taxon>Euthyneura</taxon>
        <taxon>Panpulmonata</taxon>
        <taxon>Sacoglossa</taxon>
        <taxon>Placobranchoidea</taxon>
        <taxon>Plakobranchidae</taxon>
        <taxon>Elysia</taxon>
    </lineage>
</organism>